<dbReference type="Proteomes" id="UP001497472">
    <property type="component" value="Unassembled WGS sequence"/>
</dbReference>
<accession>A0AAV1J9M2</accession>
<evidence type="ECO:0000313" key="2">
    <source>
        <dbReference type="Proteomes" id="UP001497472"/>
    </source>
</evidence>
<sequence length="73" mass="8118">MCGDTNEQRYDRSYGIVVPVRYDASRRAQLPVASPSPIGSNNRFSPRAAPPLTTIKRILIHTSLRPLPSLSVR</sequence>
<name>A0AAV1J9M2_9NEOP</name>
<dbReference type="EMBL" id="CAVLEF010000006">
    <property type="protein sequence ID" value="CAK1545297.1"/>
    <property type="molecule type" value="Genomic_DNA"/>
</dbReference>
<evidence type="ECO:0000313" key="1">
    <source>
        <dbReference type="EMBL" id="CAK1545297.1"/>
    </source>
</evidence>
<protein>
    <submittedName>
        <fullName evidence="1">Uncharacterized protein</fullName>
    </submittedName>
</protein>
<organism evidence="1 2">
    <name type="scientific">Leptosia nina</name>
    <dbReference type="NCBI Taxonomy" id="320188"/>
    <lineage>
        <taxon>Eukaryota</taxon>
        <taxon>Metazoa</taxon>
        <taxon>Ecdysozoa</taxon>
        <taxon>Arthropoda</taxon>
        <taxon>Hexapoda</taxon>
        <taxon>Insecta</taxon>
        <taxon>Pterygota</taxon>
        <taxon>Neoptera</taxon>
        <taxon>Endopterygota</taxon>
        <taxon>Lepidoptera</taxon>
        <taxon>Glossata</taxon>
        <taxon>Ditrysia</taxon>
        <taxon>Papilionoidea</taxon>
        <taxon>Pieridae</taxon>
        <taxon>Pierinae</taxon>
        <taxon>Leptosia</taxon>
    </lineage>
</organism>
<reference evidence="1 2" key="1">
    <citation type="submission" date="2023-11" db="EMBL/GenBank/DDBJ databases">
        <authorList>
            <person name="Okamura Y."/>
        </authorList>
    </citation>
    <scope>NUCLEOTIDE SEQUENCE [LARGE SCALE GENOMIC DNA]</scope>
</reference>
<comment type="caution">
    <text evidence="1">The sequence shown here is derived from an EMBL/GenBank/DDBJ whole genome shotgun (WGS) entry which is preliminary data.</text>
</comment>
<dbReference type="AlphaFoldDB" id="A0AAV1J9M2"/>
<proteinExistence type="predicted"/>
<keyword evidence="2" id="KW-1185">Reference proteome</keyword>
<gene>
    <name evidence="1" type="ORF">LNINA_LOCUS4967</name>
</gene>